<dbReference type="OMA" id="GFRFAGQ"/>
<gene>
    <name evidence="1" type="primary">dmac2</name>
</gene>
<accession>A0A8C5C1W4</accession>
<reference evidence="1" key="1">
    <citation type="submission" date="2025-08" db="UniProtKB">
        <authorList>
            <consortium name="Ensembl"/>
        </authorList>
    </citation>
    <scope>IDENTIFICATION</scope>
</reference>
<organism evidence="1 2">
    <name type="scientific">Gadus morhua</name>
    <name type="common">Atlantic cod</name>
    <dbReference type="NCBI Taxonomy" id="8049"/>
    <lineage>
        <taxon>Eukaryota</taxon>
        <taxon>Metazoa</taxon>
        <taxon>Chordata</taxon>
        <taxon>Craniata</taxon>
        <taxon>Vertebrata</taxon>
        <taxon>Euteleostomi</taxon>
        <taxon>Actinopterygii</taxon>
        <taxon>Neopterygii</taxon>
        <taxon>Teleostei</taxon>
        <taxon>Neoteleostei</taxon>
        <taxon>Acanthomorphata</taxon>
        <taxon>Zeiogadaria</taxon>
        <taxon>Gadariae</taxon>
        <taxon>Gadiformes</taxon>
        <taxon>Gadoidei</taxon>
        <taxon>Gadidae</taxon>
        <taxon>Gadus</taxon>
    </lineage>
</organism>
<sequence length="293" mass="33103">MWNCLIVLVERAMFVLYGSRFAFRVNMAAPLVPLQRFCKLASLHVCGRRRLWSSSVATPPSLYKRLLLALTQRFYDVEILLNWRSQLKSQALQKKNASLTPLEHEHLNTVSHTDRASLGYYHYTQEHYGDNVASAYFILNMHGSFRYAGQSEWFRSDSSGKFSWDFVNQKDSLLEEVDLGHTVINQMGLGNLVGNPLRTLSLRGCHEVDDWALARLHVFQDTLEELDISCCPHITIGGLAALRNLKGLHRLNVSSLPRLGSPGLVIIMLEEMLPLCQVTAKGYDLSLTQLGGN</sequence>
<evidence type="ECO:0000313" key="1">
    <source>
        <dbReference type="Ensembl" id="ENSGMOP00000053850.1"/>
    </source>
</evidence>
<protein>
    <recommendedName>
        <fullName evidence="3">Mitochondrial ATP synthase regulatory component factor B</fullName>
    </recommendedName>
</protein>
<dbReference type="AlphaFoldDB" id="A0A8C5C1W4"/>
<reference evidence="1" key="2">
    <citation type="submission" date="2025-09" db="UniProtKB">
        <authorList>
            <consortium name="Ensembl"/>
        </authorList>
    </citation>
    <scope>IDENTIFICATION</scope>
</reference>
<dbReference type="Proteomes" id="UP000694546">
    <property type="component" value="Chromosome 16"/>
</dbReference>
<dbReference type="GeneTree" id="ENSGT00940000160500"/>
<name>A0A8C5C1W4_GADMO</name>
<dbReference type="SUPFAM" id="SSF52047">
    <property type="entry name" value="RNI-like"/>
    <property type="match status" value="1"/>
</dbReference>
<dbReference type="Gene3D" id="3.80.10.10">
    <property type="entry name" value="Ribonuclease Inhibitor"/>
    <property type="match status" value="1"/>
</dbReference>
<dbReference type="Ensembl" id="ENSGMOT00000049923.1">
    <property type="protein sequence ID" value="ENSGMOP00000053850.1"/>
    <property type="gene ID" value="ENSGMOG00000014272.2"/>
</dbReference>
<evidence type="ECO:0000313" key="2">
    <source>
        <dbReference type="Proteomes" id="UP000694546"/>
    </source>
</evidence>
<evidence type="ECO:0008006" key="3">
    <source>
        <dbReference type="Google" id="ProtNLM"/>
    </source>
</evidence>
<keyword evidence="2" id="KW-1185">Reference proteome</keyword>
<proteinExistence type="predicted"/>
<dbReference type="InterPro" id="IPR032675">
    <property type="entry name" value="LRR_dom_sf"/>
</dbReference>